<keyword evidence="2 10" id="KW-0444">Lipid biosynthesis</keyword>
<keyword evidence="9 10" id="KW-1208">Phospholipid metabolism</keyword>
<evidence type="ECO:0000256" key="8">
    <source>
        <dbReference type="ARBA" id="ARBA00023209"/>
    </source>
</evidence>
<comment type="similarity">
    <text evidence="10">Belongs to the PlsY family.</text>
</comment>
<evidence type="ECO:0000256" key="4">
    <source>
        <dbReference type="ARBA" id="ARBA00022692"/>
    </source>
</evidence>
<dbReference type="EMBL" id="AP027925">
    <property type="protein sequence ID" value="BED93025.1"/>
    <property type="molecule type" value="Genomic_DNA"/>
</dbReference>
<dbReference type="SMART" id="SM01207">
    <property type="entry name" value="G3P_acyltransf"/>
    <property type="match status" value="1"/>
</dbReference>
<accession>A0AA48IHK6</accession>
<feature type="transmembrane region" description="Helical" evidence="10">
    <location>
        <begin position="121"/>
        <end position="139"/>
    </location>
</feature>
<dbReference type="GO" id="GO:0008654">
    <property type="term" value="P:phospholipid biosynthetic process"/>
    <property type="evidence" value="ECO:0007669"/>
    <property type="project" value="UniProtKB-UniRule"/>
</dbReference>
<keyword evidence="4 10" id="KW-0812">Transmembrane</keyword>
<evidence type="ECO:0000313" key="11">
    <source>
        <dbReference type="EMBL" id="BED93025.1"/>
    </source>
</evidence>
<name>A0AA48IHK6_9FIRM</name>
<organism evidence="11">
    <name type="scientific">Candidatus Paraimprobicoccus trichonymphae</name>
    <dbReference type="NCBI Taxonomy" id="3033793"/>
    <lineage>
        <taxon>Bacteria</taxon>
        <taxon>Bacillati</taxon>
        <taxon>Bacillota</taxon>
        <taxon>Clostridia</taxon>
        <taxon>Candidatus Paraimprobicoccus</taxon>
    </lineage>
</organism>
<evidence type="ECO:0000256" key="3">
    <source>
        <dbReference type="ARBA" id="ARBA00022679"/>
    </source>
</evidence>
<dbReference type="GO" id="GO:0043772">
    <property type="term" value="F:acyl-phosphate glycerol-3-phosphate acyltransferase activity"/>
    <property type="evidence" value="ECO:0007669"/>
    <property type="project" value="UniProtKB-UniRule"/>
</dbReference>
<dbReference type="NCBIfam" id="TIGR00023">
    <property type="entry name" value="glycerol-3-phosphate 1-O-acyltransferase PlsY"/>
    <property type="match status" value="1"/>
</dbReference>
<keyword evidence="6 10" id="KW-0443">Lipid metabolism</keyword>
<proteinExistence type="inferred from homology"/>
<dbReference type="KEGG" id="ptrh:RsTaC01_0966"/>
<feature type="transmembrane region" description="Helical" evidence="10">
    <location>
        <begin position="53"/>
        <end position="73"/>
    </location>
</feature>
<evidence type="ECO:0000256" key="1">
    <source>
        <dbReference type="ARBA" id="ARBA00022475"/>
    </source>
</evidence>
<comment type="subunit">
    <text evidence="10">Probably interacts with PlsX.</text>
</comment>
<evidence type="ECO:0000256" key="9">
    <source>
        <dbReference type="ARBA" id="ARBA00023264"/>
    </source>
</evidence>
<gene>
    <name evidence="10" type="primary">plsY</name>
    <name evidence="11" type="ORF">RsTaC01_0966</name>
</gene>
<keyword evidence="8 10" id="KW-0594">Phospholipid biosynthesis</keyword>
<evidence type="ECO:0000256" key="6">
    <source>
        <dbReference type="ARBA" id="ARBA00023098"/>
    </source>
</evidence>
<keyword evidence="1 10" id="KW-1003">Cell membrane</keyword>
<feature type="transmembrane region" description="Helical" evidence="10">
    <location>
        <begin position="85"/>
        <end position="101"/>
    </location>
</feature>
<feature type="transmembrane region" description="Helical" evidence="10">
    <location>
        <begin position="146"/>
        <end position="165"/>
    </location>
</feature>
<dbReference type="Pfam" id="PF02660">
    <property type="entry name" value="G3P_acyltransf"/>
    <property type="match status" value="1"/>
</dbReference>
<keyword evidence="7 10" id="KW-0472">Membrane</keyword>
<comment type="catalytic activity">
    <reaction evidence="10">
        <text>an acyl phosphate + sn-glycerol 3-phosphate = a 1-acyl-sn-glycero-3-phosphate + phosphate</text>
        <dbReference type="Rhea" id="RHEA:34075"/>
        <dbReference type="ChEBI" id="CHEBI:43474"/>
        <dbReference type="ChEBI" id="CHEBI:57597"/>
        <dbReference type="ChEBI" id="CHEBI:57970"/>
        <dbReference type="ChEBI" id="CHEBI:59918"/>
        <dbReference type="EC" id="2.3.1.275"/>
    </reaction>
</comment>
<dbReference type="InterPro" id="IPR003811">
    <property type="entry name" value="G3P_acylTferase_PlsY"/>
</dbReference>
<evidence type="ECO:0000256" key="10">
    <source>
        <dbReference type="HAMAP-Rule" id="MF_01043"/>
    </source>
</evidence>
<keyword evidence="5 10" id="KW-1133">Transmembrane helix</keyword>
<reference evidence="11" key="1">
    <citation type="journal article" date="2023" name="ISME J.">
        <title>Emergence of putative energy parasites within Clostridia revealed by genome analysis of a novel endosymbiotic clade.</title>
        <authorList>
            <person name="Takahashi K."/>
            <person name="Kuwahara H."/>
            <person name="Horikawa Y."/>
            <person name="Izawa K."/>
            <person name="Kato D."/>
            <person name="Inagaki T."/>
            <person name="Yuki M."/>
            <person name="Ohkuma M."/>
            <person name="Hongoh Y."/>
        </authorList>
    </citation>
    <scope>NUCLEOTIDE SEQUENCE</scope>
    <source>
        <strain evidence="11">RsTa-C01</strain>
    </source>
</reference>
<comment type="subcellular location">
    <subcellularLocation>
        <location evidence="10">Cell membrane</location>
        <topology evidence="10">Multi-pass membrane protein</topology>
    </subcellularLocation>
</comment>
<comment type="pathway">
    <text evidence="10">Lipid metabolism; phospholipid metabolism.</text>
</comment>
<dbReference type="PANTHER" id="PTHR30309">
    <property type="entry name" value="INNER MEMBRANE PROTEIN YGIH"/>
    <property type="match status" value="1"/>
</dbReference>
<comment type="function">
    <text evidence="10">Catalyzes the transfer of an acyl group from acyl-phosphate (acyl-PO(4)) to glycerol-3-phosphate (G3P) to form lysophosphatidic acid (LPA). This enzyme utilizes acyl-phosphate as fatty acyl donor, but not acyl-CoA or acyl-ACP.</text>
</comment>
<protein>
    <recommendedName>
        <fullName evidence="10">Glycerol-3-phosphate acyltransferase</fullName>
    </recommendedName>
    <alternativeName>
        <fullName evidence="10">Acyl-PO4 G3P acyltransferase</fullName>
    </alternativeName>
    <alternativeName>
        <fullName evidence="10">Acyl-phosphate--glycerol-3-phosphate acyltransferase</fullName>
    </alternativeName>
    <alternativeName>
        <fullName evidence="10">G3P acyltransferase</fullName>
        <shortName evidence="10">GPAT</shortName>
        <ecNumber evidence="10">2.3.1.275</ecNumber>
    </alternativeName>
    <alternativeName>
        <fullName evidence="10">Lysophosphatidic acid synthase</fullName>
        <shortName evidence="10">LPA synthase</shortName>
    </alternativeName>
</protein>
<dbReference type="HAMAP" id="MF_01043">
    <property type="entry name" value="PlsY"/>
    <property type="match status" value="1"/>
</dbReference>
<sequence length="206" mass="23461">MISKVFLIILISYLLGSMNSSIIISKLIHNKDIRTVGSKNAGFTNALRNLSKLSATFTFLLDFFKGVFAIYISKYIINNNMDYNYLLYISMFMCMIGHMYPCFFKFKGGKGVLVTWGSTLLINWHIFIFTIIVFLIVLLMTRTVSIASIFAALSFPAVTLFITHFNYSNDNMFFCTLVTSIISFVIILKHKSNISRLISGTENKIK</sequence>
<feature type="transmembrane region" description="Helical" evidence="10">
    <location>
        <begin position="171"/>
        <end position="188"/>
    </location>
</feature>
<dbReference type="AlphaFoldDB" id="A0AA48IHK6"/>
<evidence type="ECO:0000256" key="2">
    <source>
        <dbReference type="ARBA" id="ARBA00022516"/>
    </source>
</evidence>
<dbReference type="EC" id="2.3.1.275" evidence="10"/>
<keyword evidence="3 10" id="KW-0808">Transferase</keyword>
<dbReference type="GO" id="GO:0005886">
    <property type="term" value="C:plasma membrane"/>
    <property type="evidence" value="ECO:0007669"/>
    <property type="project" value="UniProtKB-SubCell"/>
</dbReference>
<evidence type="ECO:0000256" key="7">
    <source>
        <dbReference type="ARBA" id="ARBA00023136"/>
    </source>
</evidence>
<dbReference type="PANTHER" id="PTHR30309:SF0">
    <property type="entry name" value="GLYCEROL-3-PHOSPHATE ACYLTRANSFERASE-RELATED"/>
    <property type="match status" value="1"/>
</dbReference>
<dbReference type="Proteomes" id="UP001335720">
    <property type="component" value="Chromosome"/>
</dbReference>
<evidence type="ECO:0000256" key="5">
    <source>
        <dbReference type="ARBA" id="ARBA00022989"/>
    </source>
</evidence>